<protein>
    <recommendedName>
        <fullName evidence="1">RNase H type-1 domain-containing protein</fullName>
    </recommendedName>
</protein>
<dbReference type="CDD" id="cd06222">
    <property type="entry name" value="RNase_H_like"/>
    <property type="match status" value="1"/>
</dbReference>
<evidence type="ECO:0000313" key="3">
    <source>
        <dbReference type="Proteomes" id="UP001188597"/>
    </source>
</evidence>
<dbReference type="PROSITE" id="PS50879">
    <property type="entry name" value="RNASE_H_1"/>
    <property type="match status" value="1"/>
</dbReference>
<dbReference type="InterPro" id="IPR036397">
    <property type="entry name" value="RNaseH_sf"/>
</dbReference>
<dbReference type="PANTHER" id="PTHR47723:SF19">
    <property type="entry name" value="POLYNUCLEOTIDYL TRANSFERASE, RIBONUCLEASE H-LIKE SUPERFAMILY PROTEIN"/>
    <property type="match status" value="1"/>
</dbReference>
<evidence type="ECO:0000313" key="2">
    <source>
        <dbReference type="EMBL" id="KAK3036497.1"/>
    </source>
</evidence>
<keyword evidence="3" id="KW-1185">Reference proteome</keyword>
<dbReference type="PANTHER" id="PTHR47723">
    <property type="entry name" value="OS05G0353850 PROTEIN"/>
    <property type="match status" value="1"/>
</dbReference>
<dbReference type="Proteomes" id="UP001188597">
    <property type="component" value="Unassembled WGS sequence"/>
</dbReference>
<accession>A0AA89BHB1</accession>
<feature type="domain" description="RNase H type-1" evidence="1">
    <location>
        <begin position="145"/>
        <end position="275"/>
    </location>
</feature>
<sequence>MQANADRLRRSKDDADKAEYISNSKLADNTVNGRRFVGSGCKLCGLFFPECLDKLDNNPLQETLTCVTVNAVFSLKKEVKKTLNSPFTPPSVTIKFRHVVDDGDGAAAEWKWVATARVGMTDWEEMRVEQLPPRNVTLVQWHPPSPGFLKLNTDGSAFGQPGLASYGGLIRGEKGEWLCGYAGNIGIRNSLTAEICGIYKGLCLIREKNLCRVMIETDCMAAINLVSREKVDDKHPMKRILDECRKIMASCGCFMLHTVREGNFCADMLAKLGHRLQSDYTELIDPPLEVTPYLSRDAVGFKSDRVRSGGRAVGSDRVGSGERAVGQPYNFLEIRARGARGGTCIGVEQ</sequence>
<gene>
    <name evidence="2" type="ORF">RJ639_030511</name>
</gene>
<dbReference type="AlphaFoldDB" id="A0AA89BHB1"/>
<proteinExistence type="predicted"/>
<evidence type="ECO:0000259" key="1">
    <source>
        <dbReference type="PROSITE" id="PS50879"/>
    </source>
</evidence>
<dbReference type="InterPro" id="IPR044730">
    <property type="entry name" value="RNase_H-like_dom_plant"/>
</dbReference>
<organism evidence="2 3">
    <name type="scientific">Escallonia herrerae</name>
    <dbReference type="NCBI Taxonomy" id="1293975"/>
    <lineage>
        <taxon>Eukaryota</taxon>
        <taxon>Viridiplantae</taxon>
        <taxon>Streptophyta</taxon>
        <taxon>Embryophyta</taxon>
        <taxon>Tracheophyta</taxon>
        <taxon>Spermatophyta</taxon>
        <taxon>Magnoliopsida</taxon>
        <taxon>eudicotyledons</taxon>
        <taxon>Gunneridae</taxon>
        <taxon>Pentapetalae</taxon>
        <taxon>asterids</taxon>
        <taxon>campanulids</taxon>
        <taxon>Escalloniales</taxon>
        <taxon>Escalloniaceae</taxon>
        <taxon>Escallonia</taxon>
    </lineage>
</organism>
<name>A0AA89BHB1_9ASTE</name>
<dbReference type="InterPro" id="IPR012337">
    <property type="entry name" value="RNaseH-like_sf"/>
</dbReference>
<dbReference type="SUPFAM" id="SSF53098">
    <property type="entry name" value="Ribonuclease H-like"/>
    <property type="match status" value="1"/>
</dbReference>
<dbReference type="Pfam" id="PF13456">
    <property type="entry name" value="RVT_3"/>
    <property type="match status" value="1"/>
</dbReference>
<dbReference type="InterPro" id="IPR053151">
    <property type="entry name" value="RNase_H-like"/>
</dbReference>
<comment type="caution">
    <text evidence="2">The sequence shown here is derived from an EMBL/GenBank/DDBJ whole genome shotgun (WGS) entry which is preliminary data.</text>
</comment>
<reference evidence="2" key="1">
    <citation type="submission" date="2022-12" db="EMBL/GenBank/DDBJ databases">
        <title>Draft genome assemblies for two species of Escallonia (Escalloniales).</title>
        <authorList>
            <person name="Chanderbali A."/>
            <person name="Dervinis C."/>
            <person name="Anghel I."/>
            <person name="Soltis D."/>
            <person name="Soltis P."/>
            <person name="Zapata F."/>
        </authorList>
    </citation>
    <scope>NUCLEOTIDE SEQUENCE</scope>
    <source>
        <strain evidence="2">UCBG64.0493</strain>
        <tissue evidence="2">Leaf</tissue>
    </source>
</reference>
<dbReference type="Gene3D" id="3.30.420.10">
    <property type="entry name" value="Ribonuclease H-like superfamily/Ribonuclease H"/>
    <property type="match status" value="1"/>
</dbReference>
<dbReference type="GO" id="GO:0003676">
    <property type="term" value="F:nucleic acid binding"/>
    <property type="evidence" value="ECO:0007669"/>
    <property type="project" value="InterPro"/>
</dbReference>
<dbReference type="EMBL" id="JAVXUP010000146">
    <property type="protein sequence ID" value="KAK3036497.1"/>
    <property type="molecule type" value="Genomic_DNA"/>
</dbReference>
<dbReference type="GO" id="GO:0004523">
    <property type="term" value="F:RNA-DNA hybrid ribonuclease activity"/>
    <property type="evidence" value="ECO:0007669"/>
    <property type="project" value="InterPro"/>
</dbReference>
<dbReference type="InterPro" id="IPR002156">
    <property type="entry name" value="RNaseH_domain"/>
</dbReference>